<keyword evidence="7" id="KW-0963">Cytoplasm</keyword>
<dbReference type="HAMAP" id="MF_00210">
    <property type="entry name" value="EPSP_synth"/>
    <property type="match status" value="1"/>
</dbReference>
<feature type="binding site" evidence="7">
    <location>
        <position position="95"/>
    </location>
    <ligand>
        <name>phosphoenolpyruvate</name>
        <dbReference type="ChEBI" id="CHEBI:58702"/>
    </ligand>
</feature>
<comment type="pathway">
    <text evidence="1 7">Metabolic intermediate biosynthesis; chorismate biosynthesis; chorismate from D-erythrose 4-phosphate and phosphoenolpyruvate: step 6/7.</text>
</comment>
<accession>A0ABT9WSS4</accession>
<feature type="binding site" evidence="7">
    <location>
        <position position="316"/>
    </location>
    <ligand>
        <name>3-phosphoshikimate</name>
        <dbReference type="ChEBI" id="CHEBI:145989"/>
    </ligand>
</feature>
<feature type="binding site" evidence="7">
    <location>
        <position position="28"/>
    </location>
    <ligand>
        <name>3-phosphoshikimate</name>
        <dbReference type="ChEBI" id="CHEBI:145989"/>
    </ligand>
</feature>
<dbReference type="InterPro" id="IPR023193">
    <property type="entry name" value="EPSP_synthase_CS"/>
</dbReference>
<dbReference type="NCBIfam" id="TIGR01356">
    <property type="entry name" value="aroA"/>
    <property type="match status" value="1"/>
</dbReference>
<feature type="binding site" evidence="7">
    <location>
        <position position="168"/>
    </location>
    <ligand>
        <name>3-phosphoshikimate</name>
        <dbReference type="ChEBI" id="CHEBI:145989"/>
    </ligand>
</feature>
<feature type="binding site" evidence="7">
    <location>
        <position position="170"/>
    </location>
    <ligand>
        <name>phosphoenolpyruvate</name>
        <dbReference type="ChEBI" id="CHEBI:58702"/>
    </ligand>
</feature>
<comment type="subunit">
    <text evidence="7">Monomer.</text>
</comment>
<sequence length="431" mass="46156">MTQKLLSNVKTALQGTIPIPGDKSISHRAIMFGAAAHGKTVIHNFLKGNDCLDTIACFRKLGVKIEDAADEIIVYGNGWEGLKEPKEVLDVGNSGTLIRLLLGYLAGCSFHTVVIGDETISKRPMRRVVNPLREMGANIAGRNDGEFTPLSIRGGLLKGIEYELPVASAQVKSALLLAGLQAQGKTTIIEPEATRDHTEHMIRQFGGAIEVNGQKILIEGGQQLKGTTVHVPGDISSAAFFMAAAAVMPNSEIVMPHVGLNERRTGIIDVMRQMGANVEVVPDEIIASEPQGTIIVRSSSLKGIEIGGAIIPRLIDEIPIIAFLATQAEGTTVIKDAAELKVKETNRIDAVVRELKTLGAHIEATDDGMIIHGKAALKGGHVRSHHDHRIGMMLGIAALACSDPVYLKGADAVTISYPNFFDHLQKVVQPK</sequence>
<comment type="caution">
    <text evidence="7">Lacks conserved residue(s) required for the propagation of feature annotation.</text>
</comment>
<keyword evidence="5 7" id="KW-0057">Aromatic amino acid biosynthesis</keyword>
<feature type="binding site" evidence="7">
    <location>
        <position position="24"/>
    </location>
    <ligand>
        <name>3-phosphoshikimate</name>
        <dbReference type="ChEBI" id="CHEBI:145989"/>
    </ligand>
</feature>
<dbReference type="PANTHER" id="PTHR21090:SF5">
    <property type="entry name" value="PENTAFUNCTIONAL AROM POLYPEPTIDE"/>
    <property type="match status" value="1"/>
</dbReference>
<dbReference type="GO" id="GO:0003866">
    <property type="term" value="F:3-phosphoshikimate 1-carboxyvinyltransferase activity"/>
    <property type="evidence" value="ECO:0007669"/>
    <property type="project" value="UniProtKB-EC"/>
</dbReference>
<reference evidence="9 10" key="1">
    <citation type="submission" date="2023-07" db="EMBL/GenBank/DDBJ databases">
        <title>Genomic Encyclopedia of Type Strains, Phase IV (KMG-IV): sequencing the most valuable type-strain genomes for metagenomic binning, comparative biology and taxonomic classification.</title>
        <authorList>
            <person name="Goeker M."/>
        </authorList>
    </citation>
    <scope>NUCLEOTIDE SEQUENCE [LARGE SCALE GENOMIC DNA]</scope>
    <source>
        <strain evidence="9 10">DSM 23837</strain>
    </source>
</reference>
<keyword evidence="10" id="KW-1185">Reference proteome</keyword>
<feature type="binding site" evidence="7">
    <location>
        <position position="123"/>
    </location>
    <ligand>
        <name>phosphoenolpyruvate</name>
        <dbReference type="ChEBI" id="CHEBI:58702"/>
    </ligand>
</feature>
<feature type="binding site" evidence="7">
    <location>
        <position position="23"/>
    </location>
    <ligand>
        <name>3-phosphoshikimate</name>
        <dbReference type="ChEBI" id="CHEBI:145989"/>
    </ligand>
</feature>
<comment type="caution">
    <text evidence="9">The sequence shown here is derived from an EMBL/GenBank/DDBJ whole genome shotgun (WGS) entry which is preliminary data.</text>
</comment>
<proteinExistence type="inferred from homology"/>
<evidence type="ECO:0000256" key="2">
    <source>
        <dbReference type="ARBA" id="ARBA00009948"/>
    </source>
</evidence>
<dbReference type="PROSITE" id="PS00885">
    <property type="entry name" value="EPSP_SYNTHASE_2"/>
    <property type="match status" value="1"/>
</dbReference>
<feature type="binding site" evidence="7">
    <location>
        <position position="170"/>
    </location>
    <ligand>
        <name>3-phosphoshikimate</name>
        <dbReference type="ChEBI" id="CHEBI:145989"/>
    </ligand>
</feature>
<comment type="similarity">
    <text evidence="2 7">Belongs to the EPSP synthase family.</text>
</comment>
<dbReference type="InterPro" id="IPR013792">
    <property type="entry name" value="RNA3'P_cycl/enolpyr_Trfase_a/b"/>
</dbReference>
<evidence type="ECO:0000256" key="5">
    <source>
        <dbReference type="ARBA" id="ARBA00023141"/>
    </source>
</evidence>
<name>A0ABT9WSS4_9BACI</name>
<feature type="binding site" evidence="7">
    <location>
        <position position="343"/>
    </location>
    <ligand>
        <name>3-phosphoshikimate</name>
        <dbReference type="ChEBI" id="CHEBI:145989"/>
    </ligand>
</feature>
<dbReference type="EMBL" id="JAUSTT010000010">
    <property type="protein sequence ID" value="MDQ0176193.1"/>
    <property type="molecule type" value="Genomic_DNA"/>
</dbReference>
<dbReference type="RefSeq" id="WP_307229154.1">
    <property type="nucleotide sequence ID" value="NZ_JAUSTT010000010.1"/>
</dbReference>
<dbReference type="Gene3D" id="3.65.10.10">
    <property type="entry name" value="Enolpyruvate transferase domain"/>
    <property type="match status" value="2"/>
</dbReference>
<dbReference type="InterPro" id="IPR001986">
    <property type="entry name" value="Enolpyruvate_Tfrase_dom"/>
</dbReference>
<feature type="binding site" evidence="7">
    <location>
        <position position="347"/>
    </location>
    <ligand>
        <name>phosphoenolpyruvate</name>
        <dbReference type="ChEBI" id="CHEBI:58702"/>
    </ligand>
</feature>
<evidence type="ECO:0000313" key="10">
    <source>
        <dbReference type="Proteomes" id="UP001223586"/>
    </source>
</evidence>
<dbReference type="CDD" id="cd01556">
    <property type="entry name" value="EPSP_synthase"/>
    <property type="match status" value="1"/>
</dbReference>
<dbReference type="PIRSF" id="PIRSF000505">
    <property type="entry name" value="EPSPS"/>
    <property type="match status" value="1"/>
</dbReference>
<evidence type="ECO:0000256" key="7">
    <source>
        <dbReference type="HAMAP-Rule" id="MF_00210"/>
    </source>
</evidence>
<feature type="binding site" evidence="7">
    <location>
        <position position="389"/>
    </location>
    <ligand>
        <name>phosphoenolpyruvate</name>
        <dbReference type="ChEBI" id="CHEBI:58702"/>
    </ligand>
</feature>
<dbReference type="PANTHER" id="PTHR21090">
    <property type="entry name" value="AROM/DEHYDROQUINATE SYNTHASE"/>
    <property type="match status" value="1"/>
</dbReference>
<comment type="subcellular location">
    <subcellularLocation>
        <location evidence="7">Cytoplasm</location>
    </subcellularLocation>
</comment>
<dbReference type="Proteomes" id="UP001223586">
    <property type="component" value="Unassembled WGS sequence"/>
</dbReference>
<feature type="active site" description="Proton acceptor" evidence="7">
    <location>
        <position position="316"/>
    </location>
</feature>
<feature type="domain" description="Enolpyruvate transferase" evidence="8">
    <location>
        <begin position="11"/>
        <end position="424"/>
    </location>
</feature>
<evidence type="ECO:0000256" key="3">
    <source>
        <dbReference type="ARBA" id="ARBA00022605"/>
    </source>
</evidence>
<comment type="catalytic activity">
    <reaction evidence="6">
        <text>3-phosphoshikimate + phosphoenolpyruvate = 5-O-(1-carboxyvinyl)-3-phosphoshikimate + phosphate</text>
        <dbReference type="Rhea" id="RHEA:21256"/>
        <dbReference type="ChEBI" id="CHEBI:43474"/>
        <dbReference type="ChEBI" id="CHEBI:57701"/>
        <dbReference type="ChEBI" id="CHEBI:58702"/>
        <dbReference type="ChEBI" id="CHEBI:145989"/>
        <dbReference type="EC" id="2.5.1.19"/>
    </reaction>
    <physiologicalReaction direction="left-to-right" evidence="6">
        <dbReference type="Rhea" id="RHEA:21257"/>
    </physiologicalReaction>
</comment>
<organism evidence="9 10">
    <name type="scientific">Bacillus chungangensis</name>
    <dbReference type="NCBI Taxonomy" id="587633"/>
    <lineage>
        <taxon>Bacteria</taxon>
        <taxon>Bacillati</taxon>
        <taxon>Bacillota</taxon>
        <taxon>Bacilli</taxon>
        <taxon>Bacillales</taxon>
        <taxon>Bacillaceae</taxon>
        <taxon>Bacillus</taxon>
    </lineage>
</organism>
<comment type="function">
    <text evidence="7">Catalyzes the transfer of the enolpyruvyl moiety of phosphoenolpyruvate (PEP) to the 5-hydroxyl of shikimate-3-phosphate (S3P) to produce enolpyruvyl shikimate-3-phosphate and inorganic phosphate.</text>
</comment>
<dbReference type="Pfam" id="PF00275">
    <property type="entry name" value="EPSP_synthase"/>
    <property type="match status" value="1"/>
</dbReference>
<gene>
    <name evidence="7" type="primary">aroA</name>
    <name evidence="9" type="ORF">J2S08_002029</name>
</gene>
<evidence type="ECO:0000256" key="1">
    <source>
        <dbReference type="ARBA" id="ARBA00004811"/>
    </source>
</evidence>
<dbReference type="InterPro" id="IPR006264">
    <property type="entry name" value="EPSP_synthase"/>
</dbReference>
<dbReference type="EC" id="2.5.1.19" evidence="7"/>
<keyword evidence="4 7" id="KW-0808">Transferase</keyword>
<evidence type="ECO:0000259" key="8">
    <source>
        <dbReference type="Pfam" id="PF00275"/>
    </source>
</evidence>
<evidence type="ECO:0000313" key="9">
    <source>
        <dbReference type="EMBL" id="MDQ0176193.1"/>
    </source>
</evidence>
<dbReference type="InterPro" id="IPR036968">
    <property type="entry name" value="Enolpyruvate_Tfrase_sf"/>
</dbReference>
<evidence type="ECO:0000256" key="4">
    <source>
        <dbReference type="ARBA" id="ARBA00022679"/>
    </source>
</evidence>
<feature type="binding site" evidence="7">
    <location>
        <position position="23"/>
    </location>
    <ligand>
        <name>phosphoenolpyruvate</name>
        <dbReference type="ChEBI" id="CHEBI:58702"/>
    </ligand>
</feature>
<dbReference type="SUPFAM" id="SSF55205">
    <property type="entry name" value="EPT/RTPC-like"/>
    <property type="match status" value="1"/>
</dbReference>
<keyword evidence="3 7" id="KW-0028">Amino-acid biosynthesis</keyword>
<evidence type="ECO:0000256" key="6">
    <source>
        <dbReference type="ARBA" id="ARBA00044633"/>
    </source>
</evidence>
<protein>
    <recommendedName>
        <fullName evidence="7">3-phosphoshikimate 1-carboxyvinyltransferase</fullName>
        <ecNumber evidence="7">2.5.1.19</ecNumber>
    </recommendedName>
    <alternativeName>
        <fullName evidence="7">5-enolpyruvylshikimate-3-phosphate synthase</fullName>
        <shortName evidence="7">EPSP synthase</shortName>
        <shortName evidence="7">EPSPS</shortName>
    </alternativeName>
</protein>